<evidence type="ECO:0000313" key="10">
    <source>
        <dbReference type="Proteomes" id="UP000294937"/>
    </source>
</evidence>
<gene>
    <name evidence="6" type="primary">rpsO</name>
    <name evidence="9" type="ORF">EDD58_11117</name>
</gene>
<dbReference type="CDD" id="cd00353">
    <property type="entry name" value="Ribosomal_S15p_S13e"/>
    <property type="match status" value="1"/>
</dbReference>
<keyword evidence="4 6" id="KW-0687">Ribonucleoprotein</keyword>
<comment type="function">
    <text evidence="6">Forms an intersubunit bridge (bridge B4) with the 23S rRNA of the 50S subunit in the ribosome.</text>
</comment>
<comment type="function">
    <text evidence="6 8">One of the primary rRNA binding proteins, it binds directly to 16S rRNA where it helps nucleate assembly of the platform of the 30S subunit by binding and bridging several RNA helices of the 16S rRNA.</text>
</comment>
<dbReference type="PANTHER" id="PTHR23321:SF26">
    <property type="entry name" value="SMALL RIBOSOMAL SUBUNIT PROTEIN US15M"/>
    <property type="match status" value="1"/>
</dbReference>
<dbReference type="InterPro" id="IPR009068">
    <property type="entry name" value="uS15_NS1_RNA-bd_sf"/>
</dbReference>
<dbReference type="GO" id="GO:0003735">
    <property type="term" value="F:structural constituent of ribosome"/>
    <property type="evidence" value="ECO:0007669"/>
    <property type="project" value="InterPro"/>
</dbReference>
<organism evidence="9 10">
    <name type="scientific">Hazenella coriacea</name>
    <dbReference type="NCBI Taxonomy" id="1179467"/>
    <lineage>
        <taxon>Bacteria</taxon>
        <taxon>Bacillati</taxon>
        <taxon>Bacillota</taxon>
        <taxon>Bacilli</taxon>
        <taxon>Bacillales</taxon>
        <taxon>Thermoactinomycetaceae</taxon>
        <taxon>Hazenella</taxon>
    </lineage>
</organism>
<accession>A0A4R3L164</accession>
<evidence type="ECO:0000256" key="7">
    <source>
        <dbReference type="RuleBase" id="RU003919"/>
    </source>
</evidence>
<sequence length="89" mass="10553">MALTNDRKKEIIAEFKTHESDTGSPEVQIAILTHRINELNTHLKDHDKDHHSRRGLLKMVGQRRNLLNYLKNNDVTRYRELIQKLGLRR</sequence>
<evidence type="ECO:0000256" key="2">
    <source>
        <dbReference type="ARBA" id="ARBA00022884"/>
    </source>
</evidence>
<dbReference type="AlphaFoldDB" id="A0A4R3L164"/>
<dbReference type="InterPro" id="IPR000589">
    <property type="entry name" value="Ribosomal_uS15"/>
</dbReference>
<evidence type="ECO:0000256" key="3">
    <source>
        <dbReference type="ARBA" id="ARBA00022980"/>
    </source>
</evidence>
<protein>
    <recommendedName>
        <fullName evidence="6">Small ribosomal subunit protein uS15</fullName>
    </recommendedName>
</protein>
<reference evidence="9 10" key="1">
    <citation type="submission" date="2019-03" db="EMBL/GenBank/DDBJ databases">
        <title>Genomic Encyclopedia of Type Strains, Phase IV (KMG-IV): sequencing the most valuable type-strain genomes for metagenomic binning, comparative biology and taxonomic classification.</title>
        <authorList>
            <person name="Goeker M."/>
        </authorList>
    </citation>
    <scope>NUCLEOTIDE SEQUENCE [LARGE SCALE GENOMIC DNA]</scope>
    <source>
        <strain evidence="9 10">DSM 45707</strain>
    </source>
</reference>
<evidence type="ECO:0000256" key="8">
    <source>
        <dbReference type="RuleBase" id="RU004524"/>
    </source>
</evidence>
<proteinExistence type="inferred from homology"/>
<dbReference type="SMART" id="SM01387">
    <property type="entry name" value="Ribosomal_S15"/>
    <property type="match status" value="1"/>
</dbReference>
<dbReference type="Gene3D" id="6.10.250.3130">
    <property type="match status" value="1"/>
</dbReference>
<dbReference type="FunFam" id="1.10.287.10:FF:000002">
    <property type="entry name" value="30S ribosomal protein S15"/>
    <property type="match status" value="1"/>
</dbReference>
<evidence type="ECO:0000256" key="5">
    <source>
        <dbReference type="ARBA" id="ARBA00064542"/>
    </source>
</evidence>
<name>A0A4R3L164_9BACL</name>
<keyword evidence="10" id="KW-1185">Reference proteome</keyword>
<evidence type="ECO:0000256" key="4">
    <source>
        <dbReference type="ARBA" id="ARBA00023274"/>
    </source>
</evidence>
<dbReference type="Pfam" id="PF00312">
    <property type="entry name" value="Ribosomal_S15"/>
    <property type="match status" value="1"/>
</dbReference>
<dbReference type="HAMAP" id="MF_01343_B">
    <property type="entry name" value="Ribosomal_uS15_B"/>
    <property type="match status" value="1"/>
</dbReference>
<dbReference type="PANTHER" id="PTHR23321">
    <property type="entry name" value="RIBOSOMAL PROTEIN S15, BACTERIAL AND ORGANELLAR"/>
    <property type="match status" value="1"/>
</dbReference>
<dbReference type="InterPro" id="IPR005290">
    <property type="entry name" value="Ribosomal_uS15_bac-type"/>
</dbReference>
<evidence type="ECO:0000256" key="6">
    <source>
        <dbReference type="HAMAP-Rule" id="MF_01343"/>
    </source>
</evidence>
<evidence type="ECO:0000313" key="9">
    <source>
        <dbReference type="EMBL" id="TCS92553.1"/>
    </source>
</evidence>
<comment type="similarity">
    <text evidence="6 7">Belongs to the universal ribosomal protein uS15 family.</text>
</comment>
<dbReference type="RefSeq" id="WP_131926544.1">
    <property type="nucleotide sequence ID" value="NZ_SMAG01000011.1"/>
</dbReference>
<dbReference type="NCBIfam" id="TIGR00952">
    <property type="entry name" value="S15_bact"/>
    <property type="match status" value="1"/>
</dbReference>
<dbReference type="EMBL" id="SMAG01000011">
    <property type="protein sequence ID" value="TCS92553.1"/>
    <property type="molecule type" value="Genomic_DNA"/>
</dbReference>
<comment type="subunit">
    <text evidence="5 6">Part of the 30S ribosomal subunit. Forms a bridge to the 50S subunit in the 70S ribosome, contacting the 23S rRNA.</text>
</comment>
<dbReference type="GO" id="GO:0022627">
    <property type="term" value="C:cytosolic small ribosomal subunit"/>
    <property type="evidence" value="ECO:0007669"/>
    <property type="project" value="TreeGrafter"/>
</dbReference>
<keyword evidence="2 6" id="KW-0694">RNA-binding</keyword>
<dbReference type="GO" id="GO:0006412">
    <property type="term" value="P:translation"/>
    <property type="evidence" value="ECO:0007669"/>
    <property type="project" value="UniProtKB-UniRule"/>
</dbReference>
<dbReference type="PROSITE" id="PS00362">
    <property type="entry name" value="RIBOSOMAL_S15"/>
    <property type="match status" value="1"/>
</dbReference>
<dbReference type="Gene3D" id="1.10.287.10">
    <property type="entry name" value="S15/NS1, RNA-binding"/>
    <property type="match status" value="1"/>
</dbReference>
<dbReference type="OrthoDB" id="9799262at2"/>
<keyword evidence="3 6" id="KW-0689">Ribosomal protein</keyword>
<dbReference type="GO" id="GO:0019843">
    <property type="term" value="F:rRNA binding"/>
    <property type="evidence" value="ECO:0007669"/>
    <property type="project" value="UniProtKB-UniRule"/>
</dbReference>
<dbReference type="SUPFAM" id="SSF47060">
    <property type="entry name" value="S15/NS1 RNA-binding domain"/>
    <property type="match status" value="1"/>
</dbReference>
<dbReference type="Proteomes" id="UP000294937">
    <property type="component" value="Unassembled WGS sequence"/>
</dbReference>
<keyword evidence="1 6" id="KW-0699">rRNA-binding</keyword>
<evidence type="ECO:0000256" key="1">
    <source>
        <dbReference type="ARBA" id="ARBA00022730"/>
    </source>
</evidence>
<comment type="caution">
    <text evidence="9">The sequence shown here is derived from an EMBL/GenBank/DDBJ whole genome shotgun (WGS) entry which is preliminary data.</text>
</comment>